<protein>
    <submittedName>
        <fullName evidence="1">Uncharacterized protein</fullName>
    </submittedName>
</protein>
<dbReference type="EMBL" id="UGET01000005">
    <property type="protein sequence ID" value="STN25107.1"/>
    <property type="molecule type" value="Genomic_DNA"/>
</dbReference>
<proteinExistence type="predicted"/>
<evidence type="ECO:0000313" key="1">
    <source>
        <dbReference type="EMBL" id="STN25107.1"/>
    </source>
</evidence>
<reference evidence="1 2" key="1">
    <citation type="submission" date="2018-06" db="EMBL/GenBank/DDBJ databases">
        <authorList>
            <consortium name="Pathogen Informatics"/>
            <person name="Doyle S."/>
        </authorList>
    </citation>
    <scope>NUCLEOTIDE SEQUENCE [LARGE SCALE GENOMIC DNA]</scope>
    <source>
        <strain evidence="1 2">NCTC13148</strain>
    </source>
</reference>
<sequence>MIFQQRIDLIPFAPETPSRGHISAVLKVNCLEEIILRMALLVPFDHTHQPD</sequence>
<accession>A0A377F504</accession>
<gene>
    <name evidence="1" type="ORF">NCTC13148_05505</name>
</gene>
<organism evidence="1 2">
    <name type="scientific">Escherichia coli</name>
    <dbReference type="NCBI Taxonomy" id="562"/>
    <lineage>
        <taxon>Bacteria</taxon>
        <taxon>Pseudomonadati</taxon>
        <taxon>Pseudomonadota</taxon>
        <taxon>Gammaproteobacteria</taxon>
        <taxon>Enterobacterales</taxon>
        <taxon>Enterobacteriaceae</taxon>
        <taxon>Escherichia</taxon>
    </lineage>
</organism>
<name>A0A377F504_ECOLX</name>
<dbReference type="Proteomes" id="UP000254255">
    <property type="component" value="Unassembled WGS sequence"/>
</dbReference>
<dbReference type="AlphaFoldDB" id="A0A377F504"/>
<evidence type="ECO:0000313" key="2">
    <source>
        <dbReference type="Proteomes" id="UP000254255"/>
    </source>
</evidence>